<dbReference type="GO" id="GO:0008658">
    <property type="term" value="F:penicillin binding"/>
    <property type="evidence" value="ECO:0007669"/>
    <property type="project" value="InterPro"/>
</dbReference>
<dbReference type="Gene3D" id="3.90.1310.10">
    <property type="entry name" value="Penicillin-binding protein 2a (Domain 2)"/>
    <property type="match status" value="1"/>
</dbReference>
<dbReference type="GO" id="GO:0005886">
    <property type="term" value="C:plasma membrane"/>
    <property type="evidence" value="ECO:0007669"/>
    <property type="project" value="TreeGrafter"/>
</dbReference>
<dbReference type="AlphaFoldDB" id="A0A9D1GWQ2"/>
<comment type="subcellular location">
    <subcellularLocation>
        <location evidence="1">Membrane</location>
    </subcellularLocation>
</comment>
<protein>
    <submittedName>
        <fullName evidence="6">Penicillin-binding protein 2</fullName>
    </submittedName>
</protein>
<accession>A0A9D1GWQ2</accession>
<reference evidence="6" key="1">
    <citation type="submission" date="2020-10" db="EMBL/GenBank/DDBJ databases">
        <authorList>
            <person name="Gilroy R."/>
        </authorList>
    </citation>
    <scope>NUCLEOTIDE SEQUENCE</scope>
    <source>
        <strain evidence="6">ChiGjej1B1-24693</strain>
    </source>
</reference>
<comment type="similarity">
    <text evidence="2">Belongs to the transpeptidase family.</text>
</comment>
<feature type="domain" description="Penicillin-binding protein transpeptidase" evidence="4">
    <location>
        <begin position="240"/>
        <end position="545"/>
    </location>
</feature>
<evidence type="ECO:0000313" key="7">
    <source>
        <dbReference type="Proteomes" id="UP000886842"/>
    </source>
</evidence>
<dbReference type="InterPro" id="IPR005311">
    <property type="entry name" value="PBP_dimer"/>
</dbReference>
<dbReference type="InterPro" id="IPR001460">
    <property type="entry name" value="PCN-bd_Tpept"/>
</dbReference>
<dbReference type="Pfam" id="PF03717">
    <property type="entry name" value="PBP_dimer"/>
    <property type="match status" value="1"/>
</dbReference>
<dbReference type="InterPro" id="IPR050515">
    <property type="entry name" value="Beta-lactam/transpept"/>
</dbReference>
<proteinExistence type="inferred from homology"/>
<dbReference type="PANTHER" id="PTHR30627:SF1">
    <property type="entry name" value="PEPTIDOGLYCAN D,D-TRANSPEPTIDASE FTSI"/>
    <property type="match status" value="1"/>
</dbReference>
<dbReference type="Pfam" id="PF00905">
    <property type="entry name" value="Transpeptidase"/>
    <property type="match status" value="1"/>
</dbReference>
<dbReference type="InterPro" id="IPR012338">
    <property type="entry name" value="Beta-lactam/transpept-like"/>
</dbReference>
<dbReference type="Proteomes" id="UP000886842">
    <property type="component" value="Unassembled WGS sequence"/>
</dbReference>
<dbReference type="GO" id="GO:0071555">
    <property type="term" value="P:cell wall organization"/>
    <property type="evidence" value="ECO:0007669"/>
    <property type="project" value="TreeGrafter"/>
</dbReference>
<reference evidence="6" key="2">
    <citation type="journal article" date="2021" name="PeerJ">
        <title>Extensive microbial diversity within the chicken gut microbiome revealed by metagenomics and culture.</title>
        <authorList>
            <person name="Gilroy R."/>
            <person name="Ravi A."/>
            <person name="Getino M."/>
            <person name="Pursley I."/>
            <person name="Horton D.L."/>
            <person name="Alikhan N.F."/>
            <person name="Baker D."/>
            <person name="Gharbi K."/>
            <person name="Hall N."/>
            <person name="Watson M."/>
            <person name="Adriaenssens E.M."/>
            <person name="Foster-Nyarko E."/>
            <person name="Jarju S."/>
            <person name="Secka A."/>
            <person name="Antonio M."/>
            <person name="Oren A."/>
            <person name="Chaudhuri R.R."/>
            <person name="La Ragione R."/>
            <person name="Hildebrand F."/>
            <person name="Pallen M.J."/>
        </authorList>
    </citation>
    <scope>NUCLEOTIDE SEQUENCE</scope>
    <source>
        <strain evidence="6">ChiGjej1B1-24693</strain>
    </source>
</reference>
<feature type="domain" description="Penicillin-binding protein dimerisation" evidence="5">
    <location>
        <begin position="35"/>
        <end position="196"/>
    </location>
</feature>
<feature type="non-terminal residue" evidence="6">
    <location>
        <position position="1"/>
    </location>
</feature>
<evidence type="ECO:0000256" key="1">
    <source>
        <dbReference type="ARBA" id="ARBA00004370"/>
    </source>
</evidence>
<dbReference type="SUPFAM" id="SSF56601">
    <property type="entry name" value="beta-lactamase/transpeptidase-like"/>
    <property type="match status" value="1"/>
</dbReference>
<gene>
    <name evidence="6" type="ORF">IAA98_03770</name>
</gene>
<evidence type="ECO:0000313" key="6">
    <source>
        <dbReference type="EMBL" id="HIT74682.1"/>
    </source>
</evidence>
<sequence>MIVSAFGGRLLLLQAFDVEGDAAAAQQRAMTTIDLPAQRGQVTDSLGRPLAVTQEAFAITADPTITNPVDEDGNPTRDNQVSWIASIIARHLGGSMNDYLPALTKPDTRFAYVARKVPAATYAAIIDDLNEINAAGIYRESDPVRTYPNGTLAANLLGFTDHEGKGVAGIEYALDGQLTGTDGQESYVVAPNGSRIPLAGTVLNPAVDGTNYRLTINSEIQFMAEQALNAKISEVQAKSGIVIVMDIKTGQLVAMATAPGYDPNKPGKADPEDTGNRPVQMAYEPGSVQKILTMAAVIDEGLADRDTRVVVPPSIRTDAGVVKDVWDHGEIHLTTRGVMARSSNIGTILLARQMSQQKLHDRLADFGLGRPTGIELPGEASGQIPERDMAGWKRDQIAFGQGLSVTAIQEAAAIAGILNGGVYNPPTVIDSATAADGSPVDVPRRESRRIVSERTSAVMAEMMEGILYSDSQISNLGLDGYRTGGKTGTAQRYNAECGCYKGRTTSYAGYAPAEDPQLLTYVVLDDVVKGNTGGGTAGPVFQDVMNFALPTLGIMPSTTKPELGGLEW</sequence>
<dbReference type="InterPro" id="IPR036138">
    <property type="entry name" value="PBP_dimer_sf"/>
</dbReference>
<evidence type="ECO:0000259" key="5">
    <source>
        <dbReference type="Pfam" id="PF03717"/>
    </source>
</evidence>
<dbReference type="EMBL" id="DVLP01000107">
    <property type="protein sequence ID" value="HIT74682.1"/>
    <property type="molecule type" value="Genomic_DNA"/>
</dbReference>
<dbReference type="PANTHER" id="PTHR30627">
    <property type="entry name" value="PEPTIDOGLYCAN D,D-TRANSPEPTIDASE"/>
    <property type="match status" value="1"/>
</dbReference>
<evidence type="ECO:0000259" key="4">
    <source>
        <dbReference type="Pfam" id="PF00905"/>
    </source>
</evidence>
<dbReference type="Gene3D" id="3.30.450.330">
    <property type="match status" value="1"/>
</dbReference>
<dbReference type="Gene3D" id="3.40.710.10">
    <property type="entry name" value="DD-peptidase/beta-lactamase superfamily"/>
    <property type="match status" value="1"/>
</dbReference>
<organism evidence="6 7">
    <name type="scientific">Candidatus Avipropionibacterium avicola</name>
    <dbReference type="NCBI Taxonomy" id="2840701"/>
    <lineage>
        <taxon>Bacteria</taxon>
        <taxon>Bacillati</taxon>
        <taxon>Actinomycetota</taxon>
        <taxon>Actinomycetes</taxon>
        <taxon>Propionibacteriales</taxon>
        <taxon>Propionibacteriaceae</taxon>
        <taxon>Propionibacteriaceae incertae sedis</taxon>
        <taxon>Candidatus Avipropionibacterium</taxon>
    </lineage>
</organism>
<keyword evidence="3" id="KW-0472">Membrane</keyword>
<evidence type="ECO:0000256" key="2">
    <source>
        <dbReference type="ARBA" id="ARBA00007171"/>
    </source>
</evidence>
<name>A0A9D1GWQ2_9ACTN</name>
<dbReference type="SUPFAM" id="SSF56519">
    <property type="entry name" value="Penicillin binding protein dimerisation domain"/>
    <property type="match status" value="1"/>
</dbReference>
<comment type="caution">
    <text evidence="6">The sequence shown here is derived from an EMBL/GenBank/DDBJ whole genome shotgun (WGS) entry which is preliminary data.</text>
</comment>
<evidence type="ECO:0000256" key="3">
    <source>
        <dbReference type="ARBA" id="ARBA00023136"/>
    </source>
</evidence>